<keyword evidence="1" id="KW-0732">Signal</keyword>
<feature type="chain" id="PRO_5046160269" evidence="1">
    <location>
        <begin position="20"/>
        <end position="217"/>
    </location>
</feature>
<reference evidence="2 3" key="1">
    <citation type="submission" date="2024-05" db="EMBL/GenBank/DDBJ databases">
        <title>Roseateles sp. DJS-2-20 16S ribosomal RNA gene Genome sequencing and assembly.</title>
        <authorList>
            <person name="Woo H."/>
        </authorList>
    </citation>
    <scope>NUCLEOTIDE SEQUENCE [LARGE SCALE GENOMIC DNA]</scope>
    <source>
        <strain evidence="2 3">DJS-2-20</strain>
    </source>
</reference>
<dbReference type="InterPro" id="IPR013424">
    <property type="entry name" value="Ice-binding_C"/>
</dbReference>
<dbReference type="RefSeq" id="WP_347702919.1">
    <property type="nucleotide sequence ID" value="NZ_JBDPZD010000001.1"/>
</dbReference>
<evidence type="ECO:0000256" key="1">
    <source>
        <dbReference type="SAM" id="SignalP"/>
    </source>
</evidence>
<dbReference type="Proteomes" id="UP001495147">
    <property type="component" value="Unassembled WGS sequence"/>
</dbReference>
<organism evidence="2 3">
    <name type="scientific">Roseateles paludis</name>
    <dbReference type="NCBI Taxonomy" id="3145238"/>
    <lineage>
        <taxon>Bacteria</taxon>
        <taxon>Pseudomonadati</taxon>
        <taxon>Pseudomonadota</taxon>
        <taxon>Betaproteobacteria</taxon>
        <taxon>Burkholderiales</taxon>
        <taxon>Sphaerotilaceae</taxon>
        <taxon>Roseateles</taxon>
    </lineage>
</organism>
<dbReference type="NCBIfam" id="TIGR02595">
    <property type="entry name" value="PEP_CTERM"/>
    <property type="match status" value="1"/>
</dbReference>
<keyword evidence="3" id="KW-1185">Reference proteome</keyword>
<gene>
    <name evidence="2" type="ORF">ABDJ85_01305</name>
</gene>
<proteinExistence type="predicted"/>
<sequence length="217" mass="22869">MRRALALFTLLAASLTAQAAPVPTNLLVNGSFEATPVGNGSWAQVNSMPGWTWLAGPGTGFEVRNNVAGAAQDGGNYLELDTNGNTTIGQTLNGLAAGLAYDLSFWYAPREFQAAATNGIQVYWNGLQLGGTLTGDGGAGNLWSEHRFSVVAQSGPNVLSFSAVGRSDTLGGNLDNVRLSQRVPEPGSLWLTLTALASLVLLHRALRRRPRAALVRH</sequence>
<dbReference type="EMBL" id="JBDPZD010000001">
    <property type="protein sequence ID" value="MEO3690085.1"/>
    <property type="molecule type" value="Genomic_DNA"/>
</dbReference>
<evidence type="ECO:0000313" key="3">
    <source>
        <dbReference type="Proteomes" id="UP001495147"/>
    </source>
</evidence>
<name>A0ABV0FW08_9BURK</name>
<dbReference type="Gene3D" id="2.60.120.260">
    <property type="entry name" value="Galactose-binding domain-like"/>
    <property type="match status" value="1"/>
</dbReference>
<protein>
    <submittedName>
        <fullName evidence="2">PEP-CTERM sorting domain-containing protein</fullName>
    </submittedName>
</protein>
<accession>A0ABV0FW08</accession>
<feature type="signal peptide" evidence="1">
    <location>
        <begin position="1"/>
        <end position="19"/>
    </location>
</feature>
<comment type="caution">
    <text evidence="2">The sequence shown here is derived from an EMBL/GenBank/DDBJ whole genome shotgun (WGS) entry which is preliminary data.</text>
</comment>
<evidence type="ECO:0000313" key="2">
    <source>
        <dbReference type="EMBL" id="MEO3690085.1"/>
    </source>
</evidence>